<feature type="compositionally biased region" description="Basic and acidic residues" evidence="1">
    <location>
        <begin position="53"/>
        <end position="69"/>
    </location>
</feature>
<dbReference type="Proteomes" id="UP000828390">
    <property type="component" value="Unassembled WGS sequence"/>
</dbReference>
<dbReference type="AlphaFoldDB" id="A0A9D4K7J6"/>
<proteinExistence type="predicted"/>
<evidence type="ECO:0000313" key="2">
    <source>
        <dbReference type="EMBL" id="KAH3834533.1"/>
    </source>
</evidence>
<keyword evidence="3" id="KW-1185">Reference proteome</keyword>
<reference evidence="2" key="2">
    <citation type="submission" date="2020-11" db="EMBL/GenBank/DDBJ databases">
        <authorList>
            <person name="McCartney M.A."/>
            <person name="Auch B."/>
            <person name="Kono T."/>
            <person name="Mallez S."/>
            <person name="Becker A."/>
            <person name="Gohl D.M."/>
            <person name="Silverstein K.A.T."/>
            <person name="Koren S."/>
            <person name="Bechman K.B."/>
            <person name="Herman A."/>
            <person name="Abrahante J.E."/>
            <person name="Garbe J."/>
        </authorList>
    </citation>
    <scope>NUCLEOTIDE SEQUENCE</scope>
    <source>
        <strain evidence="2">Duluth1</strain>
        <tissue evidence="2">Whole animal</tissue>
    </source>
</reference>
<name>A0A9D4K7J6_DREPO</name>
<sequence length="69" mass="7685">MCCYLTATPMPHQRDPRTSLPISKSEGQARTEEMAAMSLHSTEPTTDYDSDSGDEKPDSIQKTQDPKIQ</sequence>
<accession>A0A9D4K7J6</accession>
<evidence type="ECO:0000256" key="1">
    <source>
        <dbReference type="SAM" id="MobiDB-lite"/>
    </source>
</evidence>
<dbReference type="EMBL" id="JAIWYP010000004">
    <property type="protein sequence ID" value="KAH3834533.1"/>
    <property type="molecule type" value="Genomic_DNA"/>
</dbReference>
<feature type="region of interest" description="Disordered" evidence="1">
    <location>
        <begin position="1"/>
        <end position="69"/>
    </location>
</feature>
<reference evidence="2" key="1">
    <citation type="journal article" date="2019" name="bioRxiv">
        <title>The Genome of the Zebra Mussel, Dreissena polymorpha: A Resource for Invasive Species Research.</title>
        <authorList>
            <person name="McCartney M.A."/>
            <person name="Auch B."/>
            <person name="Kono T."/>
            <person name="Mallez S."/>
            <person name="Zhang Y."/>
            <person name="Obille A."/>
            <person name="Becker A."/>
            <person name="Abrahante J.E."/>
            <person name="Garbe J."/>
            <person name="Badalamenti J.P."/>
            <person name="Herman A."/>
            <person name="Mangelson H."/>
            <person name="Liachko I."/>
            <person name="Sullivan S."/>
            <person name="Sone E.D."/>
            <person name="Koren S."/>
            <person name="Silverstein K.A.T."/>
            <person name="Beckman K.B."/>
            <person name="Gohl D.M."/>
        </authorList>
    </citation>
    <scope>NUCLEOTIDE SEQUENCE</scope>
    <source>
        <strain evidence="2">Duluth1</strain>
        <tissue evidence="2">Whole animal</tissue>
    </source>
</reference>
<evidence type="ECO:0000313" key="3">
    <source>
        <dbReference type="Proteomes" id="UP000828390"/>
    </source>
</evidence>
<comment type="caution">
    <text evidence="2">The sequence shown here is derived from an EMBL/GenBank/DDBJ whole genome shotgun (WGS) entry which is preliminary data.</text>
</comment>
<protein>
    <submittedName>
        <fullName evidence="2">Uncharacterized protein</fullName>
    </submittedName>
</protein>
<organism evidence="2 3">
    <name type="scientific">Dreissena polymorpha</name>
    <name type="common">Zebra mussel</name>
    <name type="synonym">Mytilus polymorpha</name>
    <dbReference type="NCBI Taxonomy" id="45954"/>
    <lineage>
        <taxon>Eukaryota</taxon>
        <taxon>Metazoa</taxon>
        <taxon>Spiralia</taxon>
        <taxon>Lophotrochozoa</taxon>
        <taxon>Mollusca</taxon>
        <taxon>Bivalvia</taxon>
        <taxon>Autobranchia</taxon>
        <taxon>Heteroconchia</taxon>
        <taxon>Euheterodonta</taxon>
        <taxon>Imparidentia</taxon>
        <taxon>Neoheterodontei</taxon>
        <taxon>Myida</taxon>
        <taxon>Dreissenoidea</taxon>
        <taxon>Dreissenidae</taxon>
        <taxon>Dreissena</taxon>
    </lineage>
</organism>
<gene>
    <name evidence="2" type="ORF">DPMN_107862</name>
</gene>